<accession>A0A938Y0V3</accession>
<dbReference type="EMBL" id="JAFBEB010000003">
    <property type="protein sequence ID" value="MBM7589527.1"/>
    <property type="molecule type" value="Genomic_DNA"/>
</dbReference>
<reference evidence="2" key="1">
    <citation type="submission" date="2021-01" db="EMBL/GenBank/DDBJ databases">
        <title>Genomic Encyclopedia of Type Strains, Phase IV (KMG-IV): sequencing the most valuable type-strain genomes for metagenomic binning, comparative biology and taxonomic classification.</title>
        <authorList>
            <person name="Goeker M."/>
        </authorList>
    </citation>
    <scope>NUCLEOTIDE SEQUENCE</scope>
    <source>
        <strain evidence="2">DSM 25523</strain>
    </source>
</reference>
<dbReference type="Proteomes" id="UP000717624">
    <property type="component" value="Unassembled WGS sequence"/>
</dbReference>
<dbReference type="NCBIfam" id="NF045534">
    <property type="entry name" value="small_EYxxD"/>
    <property type="match status" value="1"/>
</dbReference>
<keyword evidence="3" id="KW-1185">Reference proteome</keyword>
<gene>
    <name evidence="2" type="ORF">JOD01_001127</name>
</gene>
<name>A0A938Y0V3_9BACL</name>
<dbReference type="RefSeq" id="WP_275581925.1">
    <property type="nucleotide sequence ID" value="NZ_BAABIN010000038.1"/>
</dbReference>
<feature type="transmembrane region" description="Helical" evidence="1">
    <location>
        <begin position="16"/>
        <end position="34"/>
    </location>
</feature>
<dbReference type="AlphaFoldDB" id="A0A938Y0V3"/>
<keyword evidence="1" id="KW-0472">Membrane</keyword>
<evidence type="ECO:0000256" key="1">
    <source>
        <dbReference type="SAM" id="Phobius"/>
    </source>
</evidence>
<keyword evidence="1" id="KW-0812">Transmembrane</keyword>
<sequence>MRILGPSAYEWASHNFFLAAAVVGVVVVMALFLYNRTKKGRYRQ</sequence>
<protein>
    <submittedName>
        <fullName evidence="2">Uncharacterized protein</fullName>
    </submittedName>
</protein>
<comment type="caution">
    <text evidence="2">The sequence shown here is derived from an EMBL/GenBank/DDBJ whole genome shotgun (WGS) entry which is preliminary data.</text>
</comment>
<keyword evidence="1" id="KW-1133">Transmembrane helix</keyword>
<proteinExistence type="predicted"/>
<evidence type="ECO:0000313" key="3">
    <source>
        <dbReference type="Proteomes" id="UP000717624"/>
    </source>
</evidence>
<organism evidence="2 3">
    <name type="scientific">Brevibacillus fulvus</name>
    <dbReference type="NCBI Taxonomy" id="1125967"/>
    <lineage>
        <taxon>Bacteria</taxon>
        <taxon>Bacillati</taxon>
        <taxon>Bacillota</taxon>
        <taxon>Bacilli</taxon>
        <taxon>Bacillales</taxon>
        <taxon>Paenibacillaceae</taxon>
        <taxon>Brevibacillus</taxon>
    </lineage>
</organism>
<evidence type="ECO:0000313" key="2">
    <source>
        <dbReference type="EMBL" id="MBM7589527.1"/>
    </source>
</evidence>